<keyword evidence="2" id="KW-1185">Reference proteome</keyword>
<dbReference type="Proteomes" id="UP000324974">
    <property type="component" value="Chromosome"/>
</dbReference>
<dbReference type="OrthoDB" id="225509at2"/>
<dbReference type="RefSeq" id="WP_149111032.1">
    <property type="nucleotide sequence ID" value="NZ_CP042425.1"/>
</dbReference>
<dbReference type="KEGG" id="lrs:PX52LOC_03221"/>
<reference evidence="2" key="1">
    <citation type="submission" date="2019-08" db="EMBL/GenBank/DDBJ databases">
        <title>Limnoglobus roseus gen. nov., sp. nov., a novel freshwater planctomycete with a giant genome from the family Gemmataceae.</title>
        <authorList>
            <person name="Kulichevskaya I.S."/>
            <person name="Naumoff D.G."/>
            <person name="Miroshnikov K."/>
            <person name="Ivanova A."/>
            <person name="Philippov D.A."/>
            <person name="Hakobyan A."/>
            <person name="Rijpstra I.C."/>
            <person name="Sinninghe Damste J.S."/>
            <person name="Liesack W."/>
            <person name="Dedysh S.N."/>
        </authorList>
    </citation>
    <scope>NUCLEOTIDE SEQUENCE [LARGE SCALE GENOMIC DNA]</scope>
    <source>
        <strain evidence="2">PX52</strain>
    </source>
</reference>
<evidence type="ECO:0000313" key="2">
    <source>
        <dbReference type="Proteomes" id="UP000324974"/>
    </source>
</evidence>
<dbReference type="EMBL" id="CP042425">
    <property type="protein sequence ID" value="QEL16280.1"/>
    <property type="molecule type" value="Genomic_DNA"/>
</dbReference>
<evidence type="ECO:0000313" key="1">
    <source>
        <dbReference type="EMBL" id="QEL16280.1"/>
    </source>
</evidence>
<protein>
    <submittedName>
        <fullName evidence="1">Uncharacterized protein</fullName>
    </submittedName>
</protein>
<organism evidence="1 2">
    <name type="scientific">Limnoglobus roseus</name>
    <dbReference type="NCBI Taxonomy" id="2598579"/>
    <lineage>
        <taxon>Bacteria</taxon>
        <taxon>Pseudomonadati</taxon>
        <taxon>Planctomycetota</taxon>
        <taxon>Planctomycetia</taxon>
        <taxon>Gemmatales</taxon>
        <taxon>Gemmataceae</taxon>
        <taxon>Limnoglobus</taxon>
    </lineage>
</organism>
<name>A0A5C1AC32_9BACT</name>
<proteinExistence type="predicted"/>
<accession>A0A5C1AC32</accession>
<sequence>MAYNPFDFFRRNQKTAFAALTIFVMFTFVLSFGQGDFFQWFGGWLGSNFRSRGKDVMATIDGRKVYDTDLMKHDDDRALADQFMRSMLDQVSRDADVNIRENLKSATKSTQEAVQKFLQARRRGYMDERMWNFVQTQPDILRQLGPQFQQQVMMAKFQAQSSIRALTTMPNQSDTDLNVAKAAESLIQLDSVAERVGQEGSYFPYAQGKTNESRLEFDLWLRKADKLGITIRPSDAPAFVQEEFNNQIKPEVWTAVEKTFQTKQGFNRSRLESALADEFRVKTAFDIVMGKVRPVVTPYETFQVFKEKSDPALYTIMAVPAENFLDKVTGTPTDAELRDLFDKYKAGEPDPTRETPGFRDPRKLKIAWLEVKGDEPVFKQRGEEAYKLNDLGVRLAALGFGPTGTLIAPLTLTLADPQLQAAYAGYRVKFEDSIRDNWSPTRREDDRLLDTSVVRPQVVAAAVGSTFGSLLTRGSFLTPLMSIRERALQNERNDRARGLAMLLAPGSTAGTGVVGNTIAAGVSLPKPLPLDVVRTELVDAVKKSVTLGAAQADVQAFATEMSRLGAKKDKSEARSYADKYMAERGLKHGGSTDFRDQYAIDEDPGLSVLADKLDRGHRMNDIPLKFGPAFFQGRDPRGVPTLSYFDPQVYPDQGPGSQVTLREFEPTYLTWRTDSVEPSTPREFAAAKPKVEAAWKRMKARELAKQSAEELKKRIDDRLKEENAMGQKGKVQQIVNSTYHTFQQEKYSTDPEKQGRSPLFLVDKVAPFRIDAGSPFDVQNRGEQLVGFQLNHLTKRQLPNPSVKMARDLVESKDKPQGTTLLETDKANDIYYVAALVERDDSPLPYFEAKGIVEGQSQVASTVLRIAELDAARKIHENVVALLKTEFRVANESEKLKEKPTAE</sequence>
<gene>
    <name evidence="1" type="ORF">PX52LOC_03221</name>
</gene>
<dbReference type="AlphaFoldDB" id="A0A5C1AC32"/>